<reference evidence="2" key="1">
    <citation type="submission" date="2014-11" db="EMBL/GenBank/DDBJ databases">
        <authorList>
            <person name="Amaro Gonzalez C."/>
        </authorList>
    </citation>
    <scope>NUCLEOTIDE SEQUENCE</scope>
</reference>
<proteinExistence type="predicted"/>
<feature type="region of interest" description="Disordered" evidence="1">
    <location>
        <begin position="1"/>
        <end position="27"/>
    </location>
</feature>
<protein>
    <submittedName>
        <fullName evidence="2">Uncharacterized protein</fullName>
    </submittedName>
</protein>
<dbReference type="EMBL" id="GBXM01052411">
    <property type="protein sequence ID" value="JAH56166.1"/>
    <property type="molecule type" value="Transcribed_RNA"/>
</dbReference>
<accession>A0A0E9TRG1</accession>
<evidence type="ECO:0000313" key="2">
    <source>
        <dbReference type="EMBL" id="JAH56166.1"/>
    </source>
</evidence>
<sequence length="27" mass="2923">MDQVDVILSHQSDRNTMTSCSGSSPNL</sequence>
<name>A0A0E9TRG1_ANGAN</name>
<evidence type="ECO:0000256" key="1">
    <source>
        <dbReference type="SAM" id="MobiDB-lite"/>
    </source>
</evidence>
<reference evidence="2" key="2">
    <citation type="journal article" date="2015" name="Fish Shellfish Immunol.">
        <title>Early steps in the European eel (Anguilla anguilla)-Vibrio vulnificus interaction in the gills: Role of the RtxA13 toxin.</title>
        <authorList>
            <person name="Callol A."/>
            <person name="Pajuelo D."/>
            <person name="Ebbesson L."/>
            <person name="Teles M."/>
            <person name="MacKenzie S."/>
            <person name="Amaro C."/>
        </authorList>
    </citation>
    <scope>NUCLEOTIDE SEQUENCE</scope>
</reference>
<organism evidence="2">
    <name type="scientific">Anguilla anguilla</name>
    <name type="common">European freshwater eel</name>
    <name type="synonym">Muraena anguilla</name>
    <dbReference type="NCBI Taxonomy" id="7936"/>
    <lineage>
        <taxon>Eukaryota</taxon>
        <taxon>Metazoa</taxon>
        <taxon>Chordata</taxon>
        <taxon>Craniata</taxon>
        <taxon>Vertebrata</taxon>
        <taxon>Euteleostomi</taxon>
        <taxon>Actinopterygii</taxon>
        <taxon>Neopterygii</taxon>
        <taxon>Teleostei</taxon>
        <taxon>Anguilliformes</taxon>
        <taxon>Anguillidae</taxon>
        <taxon>Anguilla</taxon>
    </lineage>
</organism>
<feature type="compositionally biased region" description="Polar residues" evidence="1">
    <location>
        <begin position="14"/>
        <end position="27"/>
    </location>
</feature>
<dbReference type="AlphaFoldDB" id="A0A0E9TRG1"/>